<dbReference type="PANTHER" id="PTHR30572:SF4">
    <property type="entry name" value="ABC TRANSPORTER PERMEASE YTRF"/>
    <property type="match status" value="1"/>
</dbReference>
<comment type="similarity">
    <text evidence="6">Belongs to the ABC-4 integral membrane protein family.</text>
</comment>
<dbReference type="Pfam" id="PF02687">
    <property type="entry name" value="FtsX"/>
    <property type="match status" value="1"/>
</dbReference>
<dbReference type="RefSeq" id="WP_067648579.1">
    <property type="nucleotide sequence ID" value="NZ_CP015249.1"/>
</dbReference>
<evidence type="ECO:0000256" key="2">
    <source>
        <dbReference type="ARBA" id="ARBA00022475"/>
    </source>
</evidence>
<keyword evidence="2" id="KW-1003">Cell membrane</keyword>
<feature type="transmembrane region" description="Helical" evidence="7">
    <location>
        <begin position="370"/>
        <end position="388"/>
    </location>
</feature>
<dbReference type="GO" id="GO:0005886">
    <property type="term" value="C:plasma membrane"/>
    <property type="evidence" value="ECO:0007669"/>
    <property type="project" value="UniProtKB-SubCell"/>
</dbReference>
<feature type="transmembrane region" description="Helical" evidence="7">
    <location>
        <begin position="280"/>
        <end position="309"/>
    </location>
</feature>
<dbReference type="InterPro" id="IPR025857">
    <property type="entry name" value="MacB_PCD"/>
</dbReference>
<evidence type="ECO:0000256" key="6">
    <source>
        <dbReference type="ARBA" id="ARBA00038076"/>
    </source>
</evidence>
<evidence type="ECO:0000259" key="9">
    <source>
        <dbReference type="Pfam" id="PF12704"/>
    </source>
</evidence>
<dbReference type="AlphaFoldDB" id="A0A160DVW7"/>
<organism evidence="10 11">
    <name type="scientific">Dokdonella koreensis DS-123</name>
    <dbReference type="NCBI Taxonomy" id="1300342"/>
    <lineage>
        <taxon>Bacteria</taxon>
        <taxon>Pseudomonadati</taxon>
        <taxon>Pseudomonadota</taxon>
        <taxon>Gammaproteobacteria</taxon>
        <taxon>Lysobacterales</taxon>
        <taxon>Rhodanobacteraceae</taxon>
        <taxon>Dokdonella</taxon>
    </lineage>
</organism>
<gene>
    <name evidence="10" type="ORF">I596_2723</name>
</gene>
<dbReference type="Pfam" id="PF12704">
    <property type="entry name" value="MacB_PCD"/>
    <property type="match status" value="1"/>
</dbReference>
<dbReference type="PATRIC" id="fig|1300342.3.peg.2649"/>
<evidence type="ECO:0000256" key="5">
    <source>
        <dbReference type="ARBA" id="ARBA00023136"/>
    </source>
</evidence>
<keyword evidence="4 7" id="KW-1133">Transmembrane helix</keyword>
<feature type="transmembrane region" description="Helical" evidence="7">
    <location>
        <begin position="337"/>
        <end position="358"/>
    </location>
</feature>
<feature type="domain" description="MacB-like periplasmic core" evidence="9">
    <location>
        <begin position="35"/>
        <end position="250"/>
    </location>
</feature>
<dbReference type="STRING" id="1300342.I596_2723"/>
<evidence type="ECO:0000259" key="8">
    <source>
        <dbReference type="Pfam" id="PF02687"/>
    </source>
</evidence>
<evidence type="ECO:0000256" key="7">
    <source>
        <dbReference type="SAM" id="Phobius"/>
    </source>
</evidence>
<dbReference type="GO" id="GO:0022857">
    <property type="term" value="F:transmembrane transporter activity"/>
    <property type="evidence" value="ECO:0007669"/>
    <property type="project" value="TreeGrafter"/>
</dbReference>
<reference evidence="10 11" key="1">
    <citation type="submission" date="2016-04" db="EMBL/GenBank/DDBJ databases">
        <title>Complete genome sequence of Dokdonella koreensis DS-123T.</title>
        <authorList>
            <person name="Kim J.F."/>
            <person name="Lee H."/>
            <person name="Kwak M.-J."/>
        </authorList>
    </citation>
    <scope>NUCLEOTIDE SEQUENCE [LARGE SCALE GENOMIC DNA]</scope>
    <source>
        <strain evidence="10 11">DS-123</strain>
    </source>
</reference>
<keyword evidence="5 7" id="KW-0472">Membrane</keyword>
<evidence type="ECO:0000256" key="1">
    <source>
        <dbReference type="ARBA" id="ARBA00004651"/>
    </source>
</evidence>
<dbReference type="InterPro" id="IPR050250">
    <property type="entry name" value="Macrolide_Exporter_MacB"/>
</dbReference>
<evidence type="ECO:0000256" key="3">
    <source>
        <dbReference type="ARBA" id="ARBA00022692"/>
    </source>
</evidence>
<dbReference type="KEGG" id="dko:I596_2723"/>
<keyword evidence="3 7" id="KW-0812">Transmembrane</keyword>
<dbReference type="EMBL" id="CP015249">
    <property type="protein sequence ID" value="ANB18718.1"/>
    <property type="molecule type" value="Genomic_DNA"/>
</dbReference>
<evidence type="ECO:0000313" key="10">
    <source>
        <dbReference type="EMBL" id="ANB18718.1"/>
    </source>
</evidence>
<accession>A0A160DVW7</accession>
<dbReference type="InterPro" id="IPR003838">
    <property type="entry name" value="ABC3_permease_C"/>
</dbReference>
<evidence type="ECO:0000256" key="4">
    <source>
        <dbReference type="ARBA" id="ARBA00022989"/>
    </source>
</evidence>
<feature type="domain" description="ABC3 transporter permease C-terminal" evidence="8">
    <location>
        <begin position="287"/>
        <end position="399"/>
    </location>
</feature>
<evidence type="ECO:0000313" key="11">
    <source>
        <dbReference type="Proteomes" id="UP000076830"/>
    </source>
</evidence>
<comment type="subcellular location">
    <subcellularLocation>
        <location evidence="1">Cell membrane</location>
        <topology evidence="1">Multi-pass membrane protein</topology>
    </subcellularLocation>
</comment>
<name>A0A160DVW7_9GAMM</name>
<proteinExistence type="inferred from homology"/>
<sequence length="406" mass="43803">MEIRPILSALMRSKVSMILIGLQVALTLAIVCNALFIIGQRLDLMNRPSGMNEADTFTIGSIGFGQGFDVRSTITADLNLLRGLPGVAAATTTNAFPLSNSGWSSGLSLAPGQRTSTANTAFYFVDEHGIAAFGTQLVAGRDFKAEEIGFRTPNDEQLPRVAIMTRALAKLMFPDVADPVGKSFYFGGDDDAEPATVIGIIDHLQAPWVGSSIVDNALLLPSVLTGGSSASYLIRTEPGRRDEVMKAVEEKLGTANRSRIVRGLRSMEDRRTQVYAEDRAMTIILGSVIVALLGITALGIVGMASFWVAQRTRQIGTRRALGATRGDILRYFQTENFIITTLGLIVGGVLAYAFSLWLMNSYQSPRLPWYYVPVGFLCLWLLGQLAVLGPALRASRVPPAVATRSV</sequence>
<keyword evidence="11" id="KW-1185">Reference proteome</keyword>
<dbReference type="PANTHER" id="PTHR30572">
    <property type="entry name" value="MEMBRANE COMPONENT OF TRANSPORTER-RELATED"/>
    <property type="match status" value="1"/>
</dbReference>
<dbReference type="OrthoDB" id="9770036at2"/>
<protein>
    <submittedName>
        <fullName evidence="10">ABC transporter permease</fullName>
    </submittedName>
</protein>
<dbReference type="Proteomes" id="UP000076830">
    <property type="component" value="Chromosome"/>
</dbReference>